<dbReference type="GO" id="GO:0032259">
    <property type="term" value="P:methylation"/>
    <property type="evidence" value="ECO:0007669"/>
    <property type="project" value="UniProtKB-KW"/>
</dbReference>
<organism evidence="3 4">
    <name type="scientific">Fusobacterium necrophorum BL</name>
    <dbReference type="NCBI Taxonomy" id="1441732"/>
    <lineage>
        <taxon>Bacteria</taxon>
        <taxon>Fusobacteriati</taxon>
        <taxon>Fusobacteriota</taxon>
        <taxon>Fusobacteriia</taxon>
        <taxon>Fusobacteriales</taxon>
        <taxon>Fusobacteriaceae</taxon>
        <taxon>Fusobacterium</taxon>
    </lineage>
</organism>
<protein>
    <submittedName>
        <fullName evidence="3">Methyltransferase</fullName>
    </submittedName>
</protein>
<dbReference type="SUPFAM" id="SSF53335">
    <property type="entry name" value="S-adenosyl-L-methionine-dependent methyltransferases"/>
    <property type="match status" value="1"/>
</dbReference>
<dbReference type="GO" id="GO:0008757">
    <property type="term" value="F:S-adenosylmethionine-dependent methyltransferase activity"/>
    <property type="evidence" value="ECO:0007669"/>
    <property type="project" value="InterPro"/>
</dbReference>
<dbReference type="Gene3D" id="3.40.50.150">
    <property type="entry name" value="Vaccinia Virus protein VP39"/>
    <property type="match status" value="1"/>
</dbReference>
<name>A0AB73BVV7_9FUSO</name>
<accession>A0AB73BVV7</accession>
<dbReference type="EMBL" id="JAAC01000106">
    <property type="protein sequence ID" value="KDE62919.1"/>
    <property type="molecule type" value="Genomic_DNA"/>
</dbReference>
<gene>
    <name evidence="3" type="ORF">FUSO3_06580</name>
</gene>
<dbReference type="Pfam" id="PF08241">
    <property type="entry name" value="Methyltransf_11"/>
    <property type="match status" value="1"/>
</dbReference>
<dbReference type="AlphaFoldDB" id="A0AB73BVV7"/>
<proteinExistence type="predicted"/>
<evidence type="ECO:0000259" key="2">
    <source>
        <dbReference type="Pfam" id="PF08241"/>
    </source>
</evidence>
<evidence type="ECO:0000313" key="4">
    <source>
        <dbReference type="Proteomes" id="UP000027473"/>
    </source>
</evidence>
<evidence type="ECO:0000313" key="3">
    <source>
        <dbReference type="EMBL" id="KDE62919.1"/>
    </source>
</evidence>
<dbReference type="Proteomes" id="UP000027473">
    <property type="component" value="Unassembled WGS sequence"/>
</dbReference>
<dbReference type="InterPro" id="IPR029063">
    <property type="entry name" value="SAM-dependent_MTases_sf"/>
</dbReference>
<dbReference type="PANTHER" id="PTHR44068">
    <property type="entry name" value="ZGC:194242"/>
    <property type="match status" value="1"/>
</dbReference>
<dbReference type="PANTHER" id="PTHR44068:SF11">
    <property type="entry name" value="GERANYL DIPHOSPHATE 2-C-METHYLTRANSFERASE"/>
    <property type="match status" value="1"/>
</dbReference>
<dbReference type="CDD" id="cd02440">
    <property type="entry name" value="AdoMet_MTases"/>
    <property type="match status" value="1"/>
</dbReference>
<feature type="domain" description="Methyltransferase type 11" evidence="2">
    <location>
        <begin position="73"/>
        <end position="167"/>
    </location>
</feature>
<dbReference type="InterPro" id="IPR050447">
    <property type="entry name" value="Erg6_SMT_methyltransf"/>
</dbReference>
<evidence type="ECO:0000256" key="1">
    <source>
        <dbReference type="ARBA" id="ARBA00022679"/>
    </source>
</evidence>
<dbReference type="InterPro" id="IPR013216">
    <property type="entry name" value="Methyltransf_11"/>
</dbReference>
<comment type="caution">
    <text evidence="3">The sequence shown here is derived from an EMBL/GenBank/DDBJ whole genome shotgun (WGS) entry which is preliminary data.</text>
</comment>
<keyword evidence="1" id="KW-0808">Transferase</keyword>
<reference evidence="3 4" key="1">
    <citation type="submission" date="2014-01" db="EMBL/GenBank/DDBJ databases">
        <title>Comparative genomics of Fusobacterium necrophorum wild isolates.</title>
        <authorList>
            <person name="Kittichotirat W."/>
            <person name="Bumgarner R.E."/>
            <person name="Lawrence P."/>
        </authorList>
    </citation>
    <scope>NUCLEOTIDE SEQUENCE [LARGE SCALE GENOMIC DNA]</scope>
    <source>
        <strain evidence="3 4">BL</strain>
    </source>
</reference>
<keyword evidence="3" id="KW-0489">Methyltransferase</keyword>
<sequence length="258" mass="29467">MKVAKGVYTMKSYQEINKETIDKWIEEGWEWGKIVSHEDYIRAKNGKWNVLLTPTVFVPHEWFGDLKGKKILGLASGGGQQMPIFNALGAECTVLDYSSKQIANEFLIAEREGYDITAIEGDMTKKLPFEDESFDIVFHPVSNCYVEDVQHVFHEAYRVLKKGGIFLAGLNNEINYIVDNEEKEIVWKMPFNPLKNEEARDFMMKGDFGMQFSHTMTEQIGGQLKAGFTLVDLYEDTNGVGRLHDMNIKTYIATKAVK</sequence>